<gene>
    <name evidence="2" type="ORF">SI7747_02002716</name>
</gene>
<dbReference type="EMBL" id="LR743589">
    <property type="protein sequence ID" value="CAA2616497.1"/>
    <property type="molecule type" value="Genomic_DNA"/>
</dbReference>
<sequence length="34" mass="4014">MRFLMLRSLPFTSPPRSLHPPTSVRRRHARAANR</sequence>
<accession>A0A7I8IEH0</accession>
<name>A0A7I8IEH0_SPIIN</name>
<evidence type="ECO:0000256" key="1">
    <source>
        <dbReference type="SAM" id="MobiDB-lite"/>
    </source>
</evidence>
<evidence type="ECO:0000313" key="3">
    <source>
        <dbReference type="Proteomes" id="UP001189122"/>
    </source>
</evidence>
<reference evidence="2 3" key="1">
    <citation type="submission" date="2019-12" db="EMBL/GenBank/DDBJ databases">
        <authorList>
            <person name="Scholz U."/>
            <person name="Mascher M."/>
            <person name="Fiebig A."/>
        </authorList>
    </citation>
    <scope>NUCLEOTIDE SEQUENCE</scope>
</reference>
<feature type="compositionally biased region" description="Basic residues" evidence="1">
    <location>
        <begin position="24"/>
        <end position="34"/>
    </location>
</feature>
<protein>
    <submittedName>
        <fullName evidence="2">Uncharacterized protein</fullName>
    </submittedName>
</protein>
<dbReference type="Proteomes" id="UP001189122">
    <property type="component" value="Unassembled WGS sequence"/>
</dbReference>
<proteinExistence type="predicted"/>
<organism evidence="2">
    <name type="scientific">Spirodela intermedia</name>
    <name type="common">Intermediate duckweed</name>
    <dbReference type="NCBI Taxonomy" id="51605"/>
    <lineage>
        <taxon>Eukaryota</taxon>
        <taxon>Viridiplantae</taxon>
        <taxon>Streptophyta</taxon>
        <taxon>Embryophyta</taxon>
        <taxon>Tracheophyta</taxon>
        <taxon>Spermatophyta</taxon>
        <taxon>Magnoliopsida</taxon>
        <taxon>Liliopsida</taxon>
        <taxon>Araceae</taxon>
        <taxon>Lemnoideae</taxon>
        <taxon>Spirodela</taxon>
    </lineage>
</organism>
<dbReference type="AlphaFoldDB" id="A0A7I8IEH0"/>
<evidence type="ECO:0000313" key="2">
    <source>
        <dbReference type="EMBL" id="CAA2616497.1"/>
    </source>
</evidence>
<keyword evidence="3" id="KW-1185">Reference proteome</keyword>
<feature type="region of interest" description="Disordered" evidence="1">
    <location>
        <begin position="1"/>
        <end position="34"/>
    </location>
</feature>
<dbReference type="EMBL" id="CACRZD030000002">
    <property type="protein sequence ID" value="CAA6656176.1"/>
    <property type="molecule type" value="Genomic_DNA"/>
</dbReference>